<evidence type="ECO:0000313" key="1">
    <source>
        <dbReference type="EMBL" id="KYH30665.1"/>
    </source>
</evidence>
<dbReference type="Proteomes" id="UP000075670">
    <property type="component" value="Unassembled WGS sequence"/>
</dbReference>
<accession>A0A151ASS6</accession>
<dbReference type="PATRIC" id="fig|1122241.3.peg.3193"/>
<dbReference type="EMBL" id="LTBC01000024">
    <property type="protein sequence ID" value="KYH30665.1"/>
    <property type="molecule type" value="Genomic_DNA"/>
</dbReference>
<keyword evidence="2" id="KW-1185">Reference proteome</keyword>
<gene>
    <name evidence="1" type="ORF">MOMUL_29980</name>
</gene>
<proteinExistence type="predicted"/>
<reference evidence="1 2" key="1">
    <citation type="submission" date="2016-02" db="EMBL/GenBank/DDBJ databases">
        <title>Genome sequence of Moorella mulderi DSM 14980.</title>
        <authorList>
            <person name="Poehlein A."/>
            <person name="Daniel R."/>
        </authorList>
    </citation>
    <scope>NUCLEOTIDE SEQUENCE [LARGE SCALE GENOMIC DNA]</scope>
    <source>
        <strain evidence="1 2">DSM 14980</strain>
    </source>
</reference>
<dbReference type="AlphaFoldDB" id="A0A151ASS6"/>
<dbReference type="SUPFAM" id="SSF57938">
    <property type="entry name" value="DnaJ/Hsp40 cysteine-rich domain"/>
    <property type="match status" value="1"/>
</dbReference>
<sequence length="116" mass="12470">MSRLSKIDSGLLLCLDEFFPSPTVSLSGPSPYVPREASIRRDGENVLVECPVCRGEKTLDCRACRGRGGQDGQICPECGGDGEVECPICRGTGELSWETAGEVLRALALLAAREER</sequence>
<name>A0A151ASS6_9FIRM</name>
<organism evidence="1 2">
    <name type="scientific">Moorella mulderi DSM 14980</name>
    <dbReference type="NCBI Taxonomy" id="1122241"/>
    <lineage>
        <taxon>Bacteria</taxon>
        <taxon>Bacillati</taxon>
        <taxon>Bacillota</taxon>
        <taxon>Clostridia</taxon>
        <taxon>Neomoorellales</taxon>
        <taxon>Neomoorellaceae</taxon>
        <taxon>Neomoorella</taxon>
    </lineage>
</organism>
<protein>
    <submittedName>
        <fullName evidence="1">Uncharacterized protein</fullName>
    </submittedName>
</protein>
<dbReference type="OrthoDB" id="7307073at2"/>
<comment type="caution">
    <text evidence="1">The sequence shown here is derived from an EMBL/GenBank/DDBJ whole genome shotgun (WGS) entry which is preliminary data.</text>
</comment>
<evidence type="ECO:0000313" key="2">
    <source>
        <dbReference type="Proteomes" id="UP000075670"/>
    </source>
</evidence>
<dbReference type="InterPro" id="IPR036410">
    <property type="entry name" value="HSP_DnaJ_Cys-rich_dom_sf"/>
</dbReference>
<dbReference type="RefSeq" id="WP_062286121.1">
    <property type="nucleotide sequence ID" value="NZ_LTBC01000024.1"/>
</dbReference>
<dbReference type="Gene3D" id="6.20.20.10">
    <property type="match status" value="1"/>
</dbReference>